<proteinExistence type="inferred from homology"/>
<protein>
    <recommendedName>
        <fullName evidence="3">Solute-binding protein family 3/N-terminal domain-containing protein</fullName>
    </recommendedName>
</protein>
<dbReference type="InterPro" id="IPR001638">
    <property type="entry name" value="Solute-binding_3/MltF_N"/>
</dbReference>
<feature type="domain" description="Solute-binding protein family 3/N-terminal" evidence="3">
    <location>
        <begin position="56"/>
        <end position="279"/>
    </location>
</feature>
<comment type="similarity">
    <text evidence="1">Belongs to the bacterial solute-binding protein 3 family.</text>
</comment>
<sequence length="282" mass="32674">MRLPDNRAPVNYMLDSNLGRAVTRYGCCMSKRFKPLITVVITSYMVLVSHAVWAKELVVAFGLSRPPYVDERSGSGISVELFKQAAGELGWQYKTLFVSIKRMERLLERGEIDVAVEMSRAQPGLHYSIPFISYSNYAVHRRNPGFVLKSMQELARHSICAWQNASEHLELSEIVAGKEDYLEFPQQRNQVIEWLNGKCDVILIDDTLLRWHLSELNRSSSVYINNQWGKVLLPFENNPLWFYVAFKDAQLRDAFNTSLTKLIQTGRYQQIREYWQSAQQKE</sequence>
<name>A0A4V2E425_9GAMM</name>
<dbReference type="Gene3D" id="3.40.190.10">
    <property type="entry name" value="Periplasmic binding protein-like II"/>
    <property type="match status" value="2"/>
</dbReference>
<evidence type="ECO:0000313" key="5">
    <source>
        <dbReference type="Proteomes" id="UP000292345"/>
    </source>
</evidence>
<gene>
    <name evidence="4" type="ORF">C3B51_03145</name>
</gene>
<comment type="caution">
    <text evidence="4">The sequence shown here is derived from an EMBL/GenBank/DDBJ whole genome shotgun (WGS) entry which is preliminary data.</text>
</comment>
<keyword evidence="2" id="KW-0732">Signal</keyword>
<evidence type="ECO:0000256" key="1">
    <source>
        <dbReference type="ARBA" id="ARBA00010333"/>
    </source>
</evidence>
<evidence type="ECO:0000256" key="2">
    <source>
        <dbReference type="ARBA" id="ARBA00022729"/>
    </source>
</evidence>
<dbReference type="Proteomes" id="UP000292345">
    <property type="component" value="Unassembled WGS sequence"/>
</dbReference>
<dbReference type="SMART" id="SM00062">
    <property type="entry name" value="PBPb"/>
    <property type="match status" value="1"/>
</dbReference>
<evidence type="ECO:0000259" key="3">
    <source>
        <dbReference type="SMART" id="SM00062"/>
    </source>
</evidence>
<dbReference type="EMBL" id="PPUZ01000006">
    <property type="protein sequence ID" value="RZM84557.1"/>
    <property type="molecule type" value="Genomic_DNA"/>
</dbReference>
<organism evidence="4 5">
    <name type="scientific">Pseudoalteromonas rubra</name>
    <dbReference type="NCBI Taxonomy" id="43658"/>
    <lineage>
        <taxon>Bacteria</taxon>
        <taxon>Pseudomonadati</taxon>
        <taxon>Pseudomonadota</taxon>
        <taxon>Gammaproteobacteria</taxon>
        <taxon>Alteromonadales</taxon>
        <taxon>Pseudoalteromonadaceae</taxon>
        <taxon>Pseudoalteromonas</taxon>
    </lineage>
</organism>
<dbReference type="PANTHER" id="PTHR35936:SF38">
    <property type="entry name" value="GLUTAMINE-BINDING PERIPLASMIC PROTEIN"/>
    <property type="match status" value="1"/>
</dbReference>
<dbReference type="SUPFAM" id="SSF53850">
    <property type="entry name" value="Periplasmic binding protein-like II"/>
    <property type="match status" value="1"/>
</dbReference>
<reference evidence="4 5" key="1">
    <citation type="submission" date="2018-01" db="EMBL/GenBank/DDBJ databases">
        <title>Co-occurrence of chitin degradation, pigmentation and bioactivity in marine Pseudoalteromonas.</title>
        <authorList>
            <person name="Paulsen S."/>
            <person name="Gram L."/>
            <person name="Machado H."/>
        </authorList>
    </citation>
    <scope>NUCLEOTIDE SEQUENCE [LARGE SCALE GENOMIC DNA]</scope>
    <source>
        <strain evidence="4 5">S1946</strain>
    </source>
</reference>
<accession>A0A4V2E425</accession>
<dbReference type="AlphaFoldDB" id="A0A4V2E425"/>
<dbReference type="Pfam" id="PF00497">
    <property type="entry name" value="SBP_bac_3"/>
    <property type="match status" value="1"/>
</dbReference>
<evidence type="ECO:0000313" key="4">
    <source>
        <dbReference type="EMBL" id="RZM84557.1"/>
    </source>
</evidence>
<dbReference type="PANTHER" id="PTHR35936">
    <property type="entry name" value="MEMBRANE-BOUND LYTIC MUREIN TRANSGLYCOSYLASE F"/>
    <property type="match status" value="1"/>
</dbReference>